<gene>
    <name evidence="2" type="ORF">L207DRAFT_415975</name>
</gene>
<accession>A0A2J6SA75</accession>
<feature type="domain" description="Heterokaryon incompatibility" evidence="1">
    <location>
        <begin position="1490"/>
        <end position="1648"/>
    </location>
</feature>
<dbReference type="InterPro" id="IPR010730">
    <property type="entry name" value="HET"/>
</dbReference>
<dbReference type="NCBIfam" id="NF047352">
    <property type="entry name" value="P_loop_sacsin"/>
    <property type="match status" value="1"/>
</dbReference>
<evidence type="ECO:0000259" key="1">
    <source>
        <dbReference type="Pfam" id="PF06985"/>
    </source>
</evidence>
<dbReference type="PANTHER" id="PTHR32387:SF0">
    <property type="entry name" value="PROTEIN NO VEIN"/>
    <property type="match status" value="1"/>
</dbReference>
<dbReference type="PANTHER" id="PTHR32387">
    <property type="entry name" value="WU:FJ29H11"/>
    <property type="match status" value="1"/>
</dbReference>
<dbReference type="OrthoDB" id="1262810at2759"/>
<keyword evidence="3" id="KW-1185">Reference proteome</keyword>
<evidence type="ECO:0000313" key="2">
    <source>
        <dbReference type="EMBL" id="PMD47662.1"/>
    </source>
</evidence>
<dbReference type="Proteomes" id="UP000235786">
    <property type="component" value="Unassembled WGS sequence"/>
</dbReference>
<evidence type="ECO:0000313" key="3">
    <source>
        <dbReference type="Proteomes" id="UP000235786"/>
    </source>
</evidence>
<dbReference type="InterPro" id="IPR036890">
    <property type="entry name" value="HATPase_C_sf"/>
</dbReference>
<dbReference type="InterPro" id="IPR052957">
    <property type="entry name" value="Auxin_embryo_med"/>
</dbReference>
<dbReference type="Gene3D" id="3.30.565.10">
    <property type="entry name" value="Histidine kinase-like ATPase, C-terminal domain"/>
    <property type="match status" value="1"/>
</dbReference>
<protein>
    <recommendedName>
        <fullName evidence="1">Heterokaryon incompatibility domain-containing protein</fullName>
    </recommendedName>
</protein>
<dbReference type="Pfam" id="PF26639">
    <property type="entry name" value="Het-6_barrel"/>
    <property type="match status" value="1"/>
</dbReference>
<dbReference type="EMBL" id="KZ613938">
    <property type="protein sequence ID" value="PMD47662.1"/>
    <property type="molecule type" value="Genomic_DNA"/>
</dbReference>
<dbReference type="SUPFAM" id="SSF55874">
    <property type="entry name" value="ATPase domain of HSP90 chaperone/DNA topoisomerase II/histidine kinase"/>
    <property type="match status" value="1"/>
</dbReference>
<organism evidence="2 3">
    <name type="scientific">Hyaloscypha variabilis (strain UAMH 11265 / GT02V1 / F)</name>
    <name type="common">Meliniomyces variabilis</name>
    <dbReference type="NCBI Taxonomy" id="1149755"/>
    <lineage>
        <taxon>Eukaryota</taxon>
        <taxon>Fungi</taxon>
        <taxon>Dikarya</taxon>
        <taxon>Ascomycota</taxon>
        <taxon>Pezizomycotina</taxon>
        <taxon>Leotiomycetes</taxon>
        <taxon>Helotiales</taxon>
        <taxon>Hyaloscyphaceae</taxon>
        <taxon>Hyaloscypha</taxon>
        <taxon>Hyaloscypha variabilis</taxon>
    </lineage>
</organism>
<dbReference type="Pfam" id="PF06985">
    <property type="entry name" value="HET"/>
    <property type="match status" value="1"/>
</dbReference>
<name>A0A2J6SA75_HYAVF</name>
<sequence length="2028" mass="229764">SLSSQLYEKSTHFLLELIQNADDNTYTCANPTLSFSYRPGSLRIDYNEVGFTAENVEAICAISRSTKSGKTSYGEYIGEKGIGFKSVFKAADVVWISSREFTFKFDKTKFLGIVTPVWADFPEPTQPGWTSIFLQLSDDYEEDTLMQELLTFDNNLLIFLRRIEVINIRVSCQNEQVWEKTVRKTESSKDDDRIIVLQIGETTFQYLIRTHIIRDLPKEHKRPNWPQTKLLLAFPISDFLEQPQIFPQNVYAFLPIRNYGLKFLLQGDFLLTASREDIESTLPWNRALRDAVAEAFLQSIHHFNKGKLKYIWPYYLPSTSTGSSSFFEPVVASILSELRESFVFESCAGIMVKPSSLKHVPLNPFADGEGKPFTLGPQTEASYLSLKYPAWVVEAIGAIGVSQLSPQEFLQDLSSAVKQDPTTFHTRSATWHSQLSETLVKLGTDAELLTIIQDISLIPLNDGTWTCAKGHAIFLSKSETSLEIPGGIEVFVLDSTAEADPNRRKLFTSLGVKSWEAPEICRLILQVHASPDFDPKSLTRNQLISHAMFLYKASWQPPKTSDLWFATMQGECCLGRKLYIPGSIAADSPAGRIFAQLQKKFSVIHKDYLEASTLDADWPLWLVSNLDHIGPPVEDTQSEEVKNDEKLFTLSEEFEFMFSECRTSDVLQLFRDNWHYYSKWIEGAHMKWQHGAFLAARSHLKSTLGVSRVQSAAGPLPLQETVLPKIDIELDEEALIPALDINNAQHPEWALLSNFGVLMKGDINYYLRCLIAISDGPSPNVDKVAYIYEQIQTRYRENEDIIRAAFYQRDIVFVHPKTSQTSKPLGWINMDECISNEVSIESDYPTSSYLFRCLLSPSGDPIAPLVAAATLVTSSSRLEDISRHFRNISKALKDVNASKAAQLLRPLQHRSIFPIINYGGKRSYDDLTGLHDTSWFIADRPSIRESLRGKIPLLALPIEDLPALEDLFHVLRLKNRLLSKITTIRTNPKGRVTTHWSYTASLRAKAPFIKALIPHSCHDRTTVARQVDEVRVSVATQISQTFLLKLTSTNICGSPVRGQVSLSSSGGYLNLFMTEECANAECPPHELVRLVAEACNITDPNHFSLLYTALSNSRLESISAAFTQQGINVKGLKSRRYLGQRRNLFHIPSPFWGDLNRMKASIYGQIEATRFDRFGRMRGIYSTGRDRRLPIIRVVGESWLIDQGDQDGNGNLVYQPDSIVGWEHVQYLGEHIVRSNQADEPQISKLLQKYLGDVYDPERDWTSVFRSRSGYKLFESSTAAASFILKDTNVRNAMTAFIMEYGQSYTPGWKESLQASPPIYHLDVAVSTGSKTSSFVIESSQIKRMQNFRVHGTTNQPARDIAILFRVSDIHSDNLSSVSLFVDPWVLFDSNDITVEENWLFKGTLQERRSESTSKRRKLHTPSVSWDSLSNVGRQTRSVATRDGHQARRPYTYKSLESGYIRLLYLFPGEQGGELQGIIFHIPHESSGLYRALSYVWGTNQLTHELATPDGNLPITSSLHKALSSLRDESKAVLLWVDAICINQESNAEKSQQIRLLPVIFQRASSTCAFLEGGEGSDAAIEMLMQVRYKDSHAEWTRFDLEEWPKYLPKIPASWHGRSIPPLDDDIWTSVRALFDLSWFRRVWIIQEVVAAPVVKIVCGKWIIDWEDLHLATEIIDREVQLSDDNFLLLKKSWEPFLSLAAQREWEAREYRWTLIMLLENFRYAESTLSRDHFFALLGLASDGNEAAFEPDYESPLEVIVLRFARIFVHQGRGMQLLYRAGLTQQSSRFPSWIPNWTTKIPSGLHDSSECGVSYSASGSHRININCIPDSDELAVQGFAVDVIQLISKSSNIEQEWEQYFNEIDYMVNSLNSTPLRDFREDLKWKVPIADILYPKVAASAGLDLRSSYKEFRQFISKGKYKGKAMDANAQPGSLQNESMGYIAALQDTLHGWRFVITKKGYVGVVPNMAQRGDTIAIFKGGMVPFILQRSTQRLQTSRLIGECYVHGIMNGEGLSLQDVVESEFRLH</sequence>
<feature type="non-terminal residue" evidence="2">
    <location>
        <position position="1"/>
    </location>
</feature>
<reference evidence="2 3" key="1">
    <citation type="submission" date="2016-04" db="EMBL/GenBank/DDBJ databases">
        <title>A degradative enzymes factory behind the ericoid mycorrhizal symbiosis.</title>
        <authorList>
            <consortium name="DOE Joint Genome Institute"/>
            <person name="Martino E."/>
            <person name="Morin E."/>
            <person name="Grelet G."/>
            <person name="Kuo A."/>
            <person name="Kohler A."/>
            <person name="Daghino S."/>
            <person name="Barry K."/>
            <person name="Choi C."/>
            <person name="Cichocki N."/>
            <person name="Clum A."/>
            <person name="Copeland A."/>
            <person name="Hainaut M."/>
            <person name="Haridas S."/>
            <person name="Labutti K."/>
            <person name="Lindquist E."/>
            <person name="Lipzen A."/>
            <person name="Khouja H.-R."/>
            <person name="Murat C."/>
            <person name="Ohm R."/>
            <person name="Olson A."/>
            <person name="Spatafora J."/>
            <person name="Veneault-Fourrey C."/>
            <person name="Henrissat B."/>
            <person name="Grigoriev I."/>
            <person name="Martin F."/>
            <person name="Perotto S."/>
        </authorList>
    </citation>
    <scope>NUCLEOTIDE SEQUENCE [LARGE SCALE GENOMIC DNA]</scope>
    <source>
        <strain evidence="2 3">F</strain>
    </source>
</reference>
<proteinExistence type="predicted"/>